<dbReference type="CDD" id="cd01300">
    <property type="entry name" value="YtcJ_like"/>
    <property type="match status" value="1"/>
</dbReference>
<dbReference type="AlphaFoldDB" id="A0A0C9WAX1"/>
<dbReference type="InterPro" id="IPR011059">
    <property type="entry name" value="Metal-dep_hydrolase_composite"/>
</dbReference>
<dbReference type="PANTHER" id="PTHR22642:SF2">
    <property type="entry name" value="PROTEIN LONG AFTER FAR-RED 3"/>
    <property type="match status" value="1"/>
</dbReference>
<evidence type="ECO:0000313" key="4">
    <source>
        <dbReference type="Proteomes" id="UP000053820"/>
    </source>
</evidence>
<name>A0A0C9WAX1_9AGAM</name>
<sequence>MAKKHTKSKNASANSVKANKQPEQPKDLLVPSSSRRFRSWALLASLLVLGTILTRSSRSSEDYAVCSAAGKIYTVDTAHSNVQCIVVRDSLIADVGDLADVKARWRSHQQVQNPTALQLPWPLDFWQPSLNVSFVEPNSIVVPGLTDAHAHVLQYGAAMNLDLTGCTSKQEVLQRVVNYVKSHPDVLGEPTRWIRGMGWDQNLWSDPHYPHADDFDSEPLLKGRRIFLDRVDVHAAWVSNRVLQIMGELPKEVDGGAIIRDASGTPTGVFIDNAMALIPIPPPTKAQLLEYFDRAVRDAHAVGLTSIHDAATEPHMIEFYQQYAVSKKLPLRLYLMGNMESTEYWGNKIPRLINYGVGGRLNLRSVKLFTDGALGSFGAALLEPYSDNPSTSGIMRVQPQSLSALVKQFWAHGWQVNIHCIGDRANRVVLDIFEDVLSNSEHGNATDRRPRIEHAQILTLEDLERVGQLGVIPSVQPTHATSDMWYAEQRLGPERIKGAYAYQTMIQTSKTGVLPLGSDFPVEGINPLLGFYAAVSRLSTSGDSPHGSQGWYPSERLTRAQALKGMTLDAAYASFAEDYLGSLSIGKKADFVVLDRDIMTVPESEILGTKVKATVIDGEVVYGSL</sequence>
<evidence type="ECO:0000259" key="2">
    <source>
        <dbReference type="Pfam" id="PF07969"/>
    </source>
</evidence>
<dbReference type="SUPFAM" id="SSF51338">
    <property type="entry name" value="Composite domain of metallo-dependent hydrolases"/>
    <property type="match status" value="1"/>
</dbReference>
<feature type="domain" description="Amidohydrolase 3" evidence="2">
    <location>
        <begin position="140"/>
        <end position="622"/>
    </location>
</feature>
<evidence type="ECO:0000313" key="3">
    <source>
        <dbReference type="EMBL" id="KIJ60432.1"/>
    </source>
</evidence>
<dbReference type="SUPFAM" id="SSF51556">
    <property type="entry name" value="Metallo-dependent hydrolases"/>
    <property type="match status" value="1"/>
</dbReference>
<dbReference type="OrthoDB" id="3501663at2759"/>
<dbReference type="PANTHER" id="PTHR22642">
    <property type="entry name" value="IMIDAZOLONEPROPIONASE"/>
    <property type="match status" value="1"/>
</dbReference>
<dbReference type="InterPro" id="IPR032466">
    <property type="entry name" value="Metal_Hydrolase"/>
</dbReference>
<dbReference type="GO" id="GO:0016810">
    <property type="term" value="F:hydrolase activity, acting on carbon-nitrogen (but not peptide) bonds"/>
    <property type="evidence" value="ECO:0007669"/>
    <property type="project" value="InterPro"/>
</dbReference>
<dbReference type="HOGENOM" id="CLU_009942_1_1_1"/>
<keyword evidence="4" id="KW-1185">Reference proteome</keyword>
<protein>
    <recommendedName>
        <fullName evidence="2">Amidohydrolase 3 domain-containing protein</fullName>
    </recommendedName>
</protein>
<reference evidence="3 4" key="1">
    <citation type="submission" date="2014-04" db="EMBL/GenBank/DDBJ databases">
        <title>Evolutionary Origins and Diversification of the Mycorrhizal Mutualists.</title>
        <authorList>
            <consortium name="DOE Joint Genome Institute"/>
            <consortium name="Mycorrhizal Genomics Consortium"/>
            <person name="Kohler A."/>
            <person name="Kuo A."/>
            <person name="Nagy L.G."/>
            <person name="Floudas D."/>
            <person name="Copeland A."/>
            <person name="Barry K.W."/>
            <person name="Cichocki N."/>
            <person name="Veneault-Fourrey C."/>
            <person name="LaButti K."/>
            <person name="Lindquist E.A."/>
            <person name="Lipzen A."/>
            <person name="Lundell T."/>
            <person name="Morin E."/>
            <person name="Murat C."/>
            <person name="Riley R."/>
            <person name="Ohm R."/>
            <person name="Sun H."/>
            <person name="Tunlid A."/>
            <person name="Henrissat B."/>
            <person name="Grigoriev I.V."/>
            <person name="Hibbett D.S."/>
            <person name="Martin F."/>
        </authorList>
    </citation>
    <scope>NUCLEOTIDE SEQUENCE [LARGE SCALE GENOMIC DNA]</scope>
    <source>
        <strain evidence="3 4">MD-312</strain>
    </source>
</reference>
<feature type="region of interest" description="Disordered" evidence="1">
    <location>
        <begin position="1"/>
        <end position="29"/>
    </location>
</feature>
<feature type="compositionally biased region" description="Polar residues" evidence="1">
    <location>
        <begin position="9"/>
        <end position="22"/>
    </location>
</feature>
<evidence type="ECO:0000256" key="1">
    <source>
        <dbReference type="SAM" id="MobiDB-lite"/>
    </source>
</evidence>
<proteinExistence type="predicted"/>
<dbReference type="Gene3D" id="3.10.310.70">
    <property type="match status" value="1"/>
</dbReference>
<dbReference type="Pfam" id="PF07969">
    <property type="entry name" value="Amidohydro_3"/>
    <property type="match status" value="1"/>
</dbReference>
<dbReference type="InterPro" id="IPR033932">
    <property type="entry name" value="YtcJ-like"/>
</dbReference>
<dbReference type="Gene3D" id="2.30.40.10">
    <property type="entry name" value="Urease, subunit C, domain 1"/>
    <property type="match status" value="2"/>
</dbReference>
<dbReference type="Gene3D" id="3.20.20.140">
    <property type="entry name" value="Metal-dependent hydrolases"/>
    <property type="match status" value="1"/>
</dbReference>
<accession>A0A0C9WAX1</accession>
<organism evidence="3 4">
    <name type="scientific">Hydnomerulius pinastri MD-312</name>
    <dbReference type="NCBI Taxonomy" id="994086"/>
    <lineage>
        <taxon>Eukaryota</taxon>
        <taxon>Fungi</taxon>
        <taxon>Dikarya</taxon>
        <taxon>Basidiomycota</taxon>
        <taxon>Agaricomycotina</taxon>
        <taxon>Agaricomycetes</taxon>
        <taxon>Agaricomycetidae</taxon>
        <taxon>Boletales</taxon>
        <taxon>Boletales incertae sedis</taxon>
        <taxon>Leucogyrophana</taxon>
    </lineage>
</organism>
<gene>
    <name evidence="3" type="ORF">HYDPIDRAFT_189993</name>
</gene>
<dbReference type="InterPro" id="IPR013108">
    <property type="entry name" value="Amidohydro_3"/>
</dbReference>
<dbReference type="Proteomes" id="UP000053820">
    <property type="component" value="Unassembled WGS sequence"/>
</dbReference>
<dbReference type="EMBL" id="KN839872">
    <property type="protein sequence ID" value="KIJ60432.1"/>
    <property type="molecule type" value="Genomic_DNA"/>
</dbReference>